<gene>
    <name evidence="18" type="ORF">A5886_001220</name>
</gene>
<proteinExistence type="inferred from homology"/>
<feature type="active site" description="Proton donor" evidence="12">
    <location>
        <position position="207"/>
    </location>
</feature>
<evidence type="ECO:0000256" key="5">
    <source>
        <dbReference type="ARBA" id="ARBA00013376"/>
    </source>
</evidence>
<dbReference type="InterPro" id="IPR019811">
    <property type="entry name" value="HDH_CS"/>
</dbReference>
<dbReference type="SUPFAM" id="SSF51735">
    <property type="entry name" value="NAD(P)-binding Rossmann-fold domains"/>
    <property type="match status" value="1"/>
</dbReference>
<evidence type="ECO:0000256" key="11">
    <source>
        <dbReference type="ARBA" id="ARBA00048841"/>
    </source>
</evidence>
<dbReference type="Proteomes" id="UP000195043">
    <property type="component" value="Unassembled WGS sequence"/>
</dbReference>
<dbReference type="InterPro" id="IPR036291">
    <property type="entry name" value="NAD(P)-bd_dom_sf"/>
</dbReference>
<feature type="binding site" evidence="13">
    <location>
        <begin position="10"/>
        <end position="17"/>
    </location>
    <ligand>
        <name>NADP(+)</name>
        <dbReference type="ChEBI" id="CHEBI:58349"/>
    </ligand>
</feature>
<evidence type="ECO:0000256" key="1">
    <source>
        <dbReference type="ARBA" id="ARBA00005056"/>
    </source>
</evidence>
<feature type="domain" description="Aspartate/homoserine dehydrogenase NAD-binding" evidence="17">
    <location>
        <begin position="11"/>
        <end position="131"/>
    </location>
</feature>
<dbReference type="InterPro" id="IPR001342">
    <property type="entry name" value="HDH_cat"/>
</dbReference>
<dbReference type="GO" id="GO:0004412">
    <property type="term" value="F:homoserine dehydrogenase activity"/>
    <property type="evidence" value="ECO:0007669"/>
    <property type="project" value="UniProtKB-EC"/>
</dbReference>
<comment type="catalytic activity">
    <reaction evidence="11">
        <text>L-homoserine + NADP(+) = L-aspartate 4-semialdehyde + NADPH + H(+)</text>
        <dbReference type="Rhea" id="RHEA:15761"/>
        <dbReference type="ChEBI" id="CHEBI:15378"/>
        <dbReference type="ChEBI" id="CHEBI:57476"/>
        <dbReference type="ChEBI" id="CHEBI:57783"/>
        <dbReference type="ChEBI" id="CHEBI:58349"/>
        <dbReference type="ChEBI" id="CHEBI:537519"/>
        <dbReference type="EC" id="1.1.1.3"/>
    </reaction>
    <physiologicalReaction direction="right-to-left" evidence="11">
        <dbReference type="Rhea" id="RHEA:15763"/>
    </physiologicalReaction>
</comment>
<evidence type="ECO:0000256" key="14">
    <source>
        <dbReference type="RuleBase" id="RU000579"/>
    </source>
</evidence>
<feature type="domain" description="Homoserine dehydrogenase catalytic" evidence="16">
    <location>
        <begin position="139"/>
        <end position="317"/>
    </location>
</feature>
<dbReference type="Gene3D" id="3.30.70.260">
    <property type="match status" value="1"/>
</dbReference>
<dbReference type="UniPathway" id="UPA00051">
    <property type="reaction ID" value="UER00465"/>
</dbReference>
<dbReference type="EMBL" id="NGKU01000001">
    <property type="protein sequence ID" value="OTN76143.1"/>
    <property type="molecule type" value="Genomic_DNA"/>
</dbReference>
<dbReference type="EC" id="1.1.1.3" evidence="4 14"/>
<keyword evidence="6 14" id="KW-0028">Amino-acid biosynthesis</keyword>
<dbReference type="GO" id="GO:0050661">
    <property type="term" value="F:NADP binding"/>
    <property type="evidence" value="ECO:0007669"/>
    <property type="project" value="InterPro"/>
</dbReference>
<evidence type="ECO:0000256" key="2">
    <source>
        <dbReference type="ARBA" id="ARBA00005062"/>
    </source>
</evidence>
<dbReference type="PANTHER" id="PTHR43331:SF1">
    <property type="entry name" value="HOMOSERINE DEHYDROGENASE"/>
    <property type="match status" value="1"/>
</dbReference>
<dbReference type="Pfam" id="PF03447">
    <property type="entry name" value="NAD_binding_3"/>
    <property type="match status" value="1"/>
</dbReference>
<name>A0A242A6A4_9ENTE</name>
<feature type="binding site" evidence="13">
    <location>
        <position position="192"/>
    </location>
    <ligand>
        <name>L-homoserine</name>
        <dbReference type="ChEBI" id="CHEBI:57476"/>
    </ligand>
</feature>
<dbReference type="PIRSF" id="PIRSF000098">
    <property type="entry name" value="Homoser_dehydrog"/>
    <property type="match status" value="1"/>
</dbReference>
<organism evidence="18 19">
    <name type="scientific">Candidatus Enterococcus testudinis</name>
    <dbReference type="NCBI Taxonomy" id="1834191"/>
    <lineage>
        <taxon>Bacteria</taxon>
        <taxon>Bacillati</taxon>
        <taxon>Bacillota</taxon>
        <taxon>Bacilli</taxon>
        <taxon>Lactobacillales</taxon>
        <taxon>Enterococcaceae</taxon>
        <taxon>Enterococcus</taxon>
    </lineage>
</organism>
<evidence type="ECO:0000256" key="15">
    <source>
        <dbReference type="RuleBase" id="RU004171"/>
    </source>
</evidence>
<dbReference type="PANTHER" id="PTHR43331">
    <property type="entry name" value="HOMOSERINE DEHYDROGENASE"/>
    <property type="match status" value="1"/>
</dbReference>
<comment type="pathway">
    <text evidence="2 14">Amino-acid biosynthesis; L-methionine biosynthesis via de novo pathway; L-homoserine from L-aspartate: step 3/3.</text>
</comment>
<dbReference type="NCBIfam" id="NF004976">
    <property type="entry name" value="PRK06349.1"/>
    <property type="match status" value="1"/>
</dbReference>
<dbReference type="PROSITE" id="PS01042">
    <property type="entry name" value="HOMOSER_DHGENASE"/>
    <property type="match status" value="1"/>
</dbReference>
<keyword evidence="13 14" id="KW-0521">NADP</keyword>
<dbReference type="OrthoDB" id="9808167at2"/>
<comment type="pathway">
    <text evidence="1 14">Amino-acid biosynthesis; L-threonine biosynthesis; L-threonine from L-aspartate: step 3/5.</text>
</comment>
<keyword evidence="8 14" id="KW-0560">Oxidoreductase</keyword>
<evidence type="ECO:0000256" key="7">
    <source>
        <dbReference type="ARBA" id="ARBA00022697"/>
    </source>
</evidence>
<evidence type="ECO:0000256" key="12">
    <source>
        <dbReference type="PIRSR" id="PIRSR000098-1"/>
    </source>
</evidence>
<evidence type="ECO:0000313" key="19">
    <source>
        <dbReference type="Proteomes" id="UP000195043"/>
    </source>
</evidence>
<evidence type="ECO:0000256" key="4">
    <source>
        <dbReference type="ARBA" id="ARBA00013213"/>
    </source>
</evidence>
<evidence type="ECO:0000256" key="9">
    <source>
        <dbReference type="ARBA" id="ARBA00023053"/>
    </source>
</evidence>
<evidence type="ECO:0000256" key="3">
    <source>
        <dbReference type="ARBA" id="ARBA00006753"/>
    </source>
</evidence>
<comment type="caution">
    <text evidence="18">The sequence shown here is derived from an EMBL/GenBank/DDBJ whole genome shotgun (WGS) entry which is preliminary data.</text>
</comment>
<dbReference type="AlphaFoldDB" id="A0A242A6A4"/>
<keyword evidence="7 14" id="KW-0791">Threonine biosynthesis</keyword>
<comment type="similarity">
    <text evidence="3 15">Belongs to the homoserine dehydrogenase family.</text>
</comment>
<sequence>MGKQLNVGLLGMGVVGSGVCQVLSEQRAAIKARTGVEITITRALASPYEDKSAIADKYGFSLTATVEEIFADPEIDVIVELIGKINPAKEFILAALAHKKHVVTANKDLIATHGPELLAAAEKAGVSLYFEASVGGGIPILRTLSTHYLPDTITDIFGIVNGTTNYMLTKMVAEGLTYEEALSEAQEKGFAESDPTNDVDGIDAAYKMVILTKFAFGMTIDLADIDIKGIRGLSIEDIQQAAAFGYDVKLIGAAQKNTAGAVAVSVGPVLVPQSHALASIKSEFNGVFIKSTGIGQSMVYGPGAGSRPTATSVVADLTELAKHRADGIVAPFIQFDAPAHLAAATERVDRYYLSCSSDIDLSETIAEVIDPTVPPQQNSNGSSAYLTKPITQQFVEERFGNSAGIQMMKVMEEF</sequence>
<evidence type="ECO:0000256" key="13">
    <source>
        <dbReference type="PIRSR" id="PIRSR000098-2"/>
    </source>
</evidence>
<dbReference type="Gene3D" id="3.40.50.720">
    <property type="entry name" value="NAD(P)-binding Rossmann-like Domain"/>
    <property type="match status" value="1"/>
</dbReference>
<dbReference type="SUPFAM" id="SSF55347">
    <property type="entry name" value="Glyceraldehyde-3-phosphate dehydrogenase-like, C-terminal domain"/>
    <property type="match status" value="1"/>
</dbReference>
<dbReference type="Gene3D" id="3.30.360.10">
    <property type="entry name" value="Dihydrodipicolinate Reductase, domain 2"/>
    <property type="match status" value="1"/>
</dbReference>
<dbReference type="RefSeq" id="WP_086274130.1">
    <property type="nucleotide sequence ID" value="NZ_NGKU01000001.1"/>
</dbReference>
<keyword evidence="19" id="KW-1185">Reference proteome</keyword>
<evidence type="ECO:0000256" key="10">
    <source>
        <dbReference type="ARBA" id="ARBA00023167"/>
    </source>
</evidence>
<keyword evidence="10 14" id="KW-0486">Methionine biosynthesis</keyword>
<dbReference type="GO" id="GO:0009088">
    <property type="term" value="P:threonine biosynthetic process"/>
    <property type="evidence" value="ECO:0007669"/>
    <property type="project" value="UniProtKB-UniPathway"/>
</dbReference>
<accession>A0A242A6A4</accession>
<dbReference type="STRING" id="1834191.A5886_001220"/>
<dbReference type="InterPro" id="IPR005106">
    <property type="entry name" value="Asp/hSer_DH_NAD-bd"/>
</dbReference>
<evidence type="ECO:0000259" key="17">
    <source>
        <dbReference type="Pfam" id="PF03447"/>
    </source>
</evidence>
<keyword evidence="9" id="KW-0915">Sodium</keyword>
<protein>
    <recommendedName>
        <fullName evidence="5 14">Homoserine dehydrogenase</fullName>
        <ecNumber evidence="4 14">1.1.1.3</ecNumber>
    </recommendedName>
</protein>
<dbReference type="UniPathway" id="UPA00050">
    <property type="reaction ID" value="UER00063"/>
</dbReference>
<evidence type="ECO:0000313" key="18">
    <source>
        <dbReference type="EMBL" id="OTN76143.1"/>
    </source>
</evidence>
<evidence type="ECO:0000256" key="8">
    <source>
        <dbReference type="ARBA" id="ARBA00023002"/>
    </source>
</evidence>
<dbReference type="Pfam" id="PF00742">
    <property type="entry name" value="Homoserine_dh"/>
    <property type="match status" value="1"/>
</dbReference>
<dbReference type="InterPro" id="IPR016204">
    <property type="entry name" value="HDH"/>
</dbReference>
<dbReference type="GO" id="GO:0009086">
    <property type="term" value="P:methionine biosynthetic process"/>
    <property type="evidence" value="ECO:0007669"/>
    <property type="project" value="UniProtKB-KW"/>
</dbReference>
<evidence type="ECO:0000256" key="6">
    <source>
        <dbReference type="ARBA" id="ARBA00022605"/>
    </source>
</evidence>
<dbReference type="FunFam" id="3.30.360.10:FF:000005">
    <property type="entry name" value="Homoserine dehydrogenase"/>
    <property type="match status" value="1"/>
</dbReference>
<evidence type="ECO:0000259" key="16">
    <source>
        <dbReference type="Pfam" id="PF00742"/>
    </source>
</evidence>
<feature type="binding site" evidence="13">
    <location>
        <position position="107"/>
    </location>
    <ligand>
        <name>NADPH</name>
        <dbReference type="ChEBI" id="CHEBI:57783"/>
    </ligand>
</feature>
<reference evidence="18 19" key="1">
    <citation type="submission" date="2017-05" db="EMBL/GenBank/DDBJ databases">
        <title>The Genome Sequence of Enterococcus sp. 8G7_MSG3316.</title>
        <authorList>
            <consortium name="The Broad Institute Genomics Platform"/>
            <consortium name="The Broad Institute Genomic Center for Infectious Diseases"/>
            <person name="Earl A."/>
            <person name="Manson A."/>
            <person name="Schwartman J."/>
            <person name="Gilmore M."/>
            <person name="Abouelleil A."/>
            <person name="Cao P."/>
            <person name="Chapman S."/>
            <person name="Cusick C."/>
            <person name="Shea T."/>
            <person name="Young S."/>
            <person name="Neafsey D."/>
            <person name="Nusbaum C."/>
            <person name="Birren B."/>
        </authorList>
    </citation>
    <scope>NUCLEOTIDE SEQUENCE [LARGE SCALE GENOMIC DNA]</scope>
    <source>
        <strain evidence="18 19">8G7_MSG3316</strain>
    </source>
</reference>